<evidence type="ECO:0000256" key="4">
    <source>
        <dbReference type="ARBA" id="ARBA00022692"/>
    </source>
</evidence>
<dbReference type="RefSeq" id="XP_035588567.1">
    <property type="nucleotide sequence ID" value="XM_035732100.2"/>
</dbReference>
<comment type="similarity">
    <text evidence="8">Belongs to the glycosyltransferase 22 family.</text>
</comment>
<evidence type="ECO:0000256" key="1">
    <source>
        <dbReference type="ARBA" id="ARBA00004477"/>
    </source>
</evidence>
<comment type="subcellular location">
    <subcellularLocation>
        <location evidence="1 8">Endoplasmic reticulum membrane</location>
        <topology evidence="1 8">Multi-pass membrane protein</topology>
    </subcellularLocation>
</comment>
<gene>
    <name evidence="9" type="primary">QTRT1_1</name>
    <name evidence="9" type="ORF">MS3_00003232</name>
</gene>
<evidence type="ECO:0000256" key="3">
    <source>
        <dbReference type="ARBA" id="ARBA00022679"/>
    </source>
</evidence>
<reference evidence="9" key="4">
    <citation type="journal article" date="2022" name="PLoS Pathog.">
        <title>Chromosome-level genome of Schistosoma haematobium underpins genome-wide explorations of molecular variation.</title>
        <authorList>
            <person name="Stroehlein A.J."/>
            <person name="Korhonen P.K."/>
            <person name="Lee V.V."/>
            <person name="Ralph S.A."/>
            <person name="Mentink-Kane M."/>
            <person name="You H."/>
            <person name="McManus D.P."/>
            <person name="Tchuente L.T."/>
            <person name="Stothard J.R."/>
            <person name="Kaur P."/>
            <person name="Dudchenko O."/>
            <person name="Aiden E.L."/>
            <person name="Yang B."/>
            <person name="Yang H."/>
            <person name="Emery A.M."/>
            <person name="Webster B.L."/>
            <person name="Brindley P.J."/>
            <person name="Rollinson D."/>
            <person name="Chang B.C.H."/>
            <person name="Gasser R.B."/>
            <person name="Young N.D."/>
        </authorList>
    </citation>
    <scope>NUCLEOTIDE SEQUENCE</scope>
</reference>
<keyword evidence="3" id="KW-0808">Transferase</keyword>
<accession>A0A6A5DI85</accession>
<dbReference type="GO" id="GO:0000026">
    <property type="term" value="F:alpha-1,2-mannosyltransferase activity"/>
    <property type="evidence" value="ECO:0007669"/>
    <property type="project" value="TreeGrafter"/>
</dbReference>
<feature type="transmembrane region" description="Helical" evidence="8">
    <location>
        <begin position="354"/>
        <end position="375"/>
    </location>
</feature>
<keyword evidence="6 8" id="KW-1133">Transmembrane helix</keyword>
<dbReference type="Proteomes" id="UP000471633">
    <property type="component" value="Unassembled WGS sequence"/>
</dbReference>
<evidence type="ECO:0000256" key="8">
    <source>
        <dbReference type="RuleBase" id="RU363075"/>
    </source>
</evidence>
<feature type="transmembrane region" description="Helical" evidence="8">
    <location>
        <begin position="382"/>
        <end position="401"/>
    </location>
</feature>
<dbReference type="Pfam" id="PF03901">
    <property type="entry name" value="Glyco_transf_22"/>
    <property type="match status" value="1"/>
</dbReference>
<evidence type="ECO:0000256" key="2">
    <source>
        <dbReference type="ARBA" id="ARBA00022676"/>
    </source>
</evidence>
<dbReference type="InterPro" id="IPR005599">
    <property type="entry name" value="GPI_mannosylTrfase"/>
</dbReference>
<keyword evidence="5 8" id="KW-0256">Endoplasmic reticulum</keyword>
<evidence type="ECO:0000256" key="7">
    <source>
        <dbReference type="ARBA" id="ARBA00023136"/>
    </source>
</evidence>
<evidence type="ECO:0000313" key="10">
    <source>
        <dbReference type="Proteomes" id="UP000471633"/>
    </source>
</evidence>
<dbReference type="PANTHER" id="PTHR22760:SF4">
    <property type="entry name" value="GPI MANNOSYLTRANSFERASE 3"/>
    <property type="match status" value="1"/>
</dbReference>
<reference evidence="9" key="3">
    <citation type="submission" date="2021-06" db="EMBL/GenBank/DDBJ databases">
        <title>Chromosome-level genome assembly for S. haematobium.</title>
        <authorList>
            <person name="Stroehlein A.J."/>
        </authorList>
    </citation>
    <scope>NUCLEOTIDE SEQUENCE</scope>
</reference>
<reference evidence="9" key="1">
    <citation type="journal article" date="2012" name="Nat. Genet.">
        <title>Whole-genome sequence of Schistosoma haematobium.</title>
        <authorList>
            <person name="Young N.D."/>
            <person name="Jex A.R."/>
            <person name="Li B."/>
            <person name="Liu S."/>
            <person name="Yang L."/>
            <person name="Xiong Z."/>
            <person name="Li Y."/>
            <person name="Cantacessi C."/>
            <person name="Hall R.S."/>
            <person name="Xu X."/>
            <person name="Chen F."/>
            <person name="Wu X."/>
            <person name="Zerlotini A."/>
            <person name="Oliveira G."/>
            <person name="Hofmann A."/>
            <person name="Zhang G."/>
            <person name="Fang X."/>
            <person name="Kang Y."/>
            <person name="Campbell B.E."/>
            <person name="Loukas A."/>
            <person name="Ranganathan S."/>
            <person name="Rollinson D."/>
            <person name="Rinaldi G."/>
            <person name="Brindley P.J."/>
            <person name="Yang H."/>
            <person name="Wang J."/>
            <person name="Wang J."/>
            <person name="Gasser R.B."/>
        </authorList>
    </citation>
    <scope>NUCLEOTIDE SEQUENCE</scope>
</reference>
<dbReference type="EC" id="2.4.1.-" evidence="8"/>
<feature type="transmembrane region" description="Helical" evidence="8">
    <location>
        <begin position="421"/>
        <end position="439"/>
    </location>
</feature>
<dbReference type="OrthoDB" id="416834at2759"/>
<dbReference type="KEGG" id="shx:MS3_00003232"/>
<keyword evidence="2 8" id="KW-0328">Glycosyltransferase</keyword>
<keyword evidence="4 8" id="KW-0812">Transmembrane</keyword>
<feature type="transmembrane region" description="Helical" evidence="8">
    <location>
        <begin position="184"/>
        <end position="212"/>
    </location>
</feature>
<dbReference type="EMBL" id="AMPZ03000002">
    <property type="protein sequence ID" value="KAH9590623.1"/>
    <property type="molecule type" value="Genomic_DNA"/>
</dbReference>
<dbReference type="GeneID" id="24597825"/>
<comment type="caution">
    <text evidence="9">The sequence shown here is derived from an EMBL/GenBank/DDBJ whole genome shotgun (WGS) entry which is preliminary data.</text>
</comment>
<feature type="transmembrane region" description="Helical" evidence="8">
    <location>
        <begin position="245"/>
        <end position="266"/>
    </location>
</feature>
<dbReference type="GO" id="GO:0006506">
    <property type="term" value="P:GPI anchor biosynthetic process"/>
    <property type="evidence" value="ECO:0007669"/>
    <property type="project" value="TreeGrafter"/>
</dbReference>
<evidence type="ECO:0000313" key="9">
    <source>
        <dbReference type="EMBL" id="KAH9590623.1"/>
    </source>
</evidence>
<evidence type="ECO:0000256" key="6">
    <source>
        <dbReference type="ARBA" id="ARBA00022989"/>
    </source>
</evidence>
<organism evidence="9 10">
    <name type="scientific">Schistosoma haematobium</name>
    <name type="common">Blood fluke</name>
    <dbReference type="NCBI Taxonomy" id="6185"/>
    <lineage>
        <taxon>Eukaryota</taxon>
        <taxon>Metazoa</taxon>
        <taxon>Spiralia</taxon>
        <taxon>Lophotrochozoa</taxon>
        <taxon>Platyhelminthes</taxon>
        <taxon>Trematoda</taxon>
        <taxon>Digenea</taxon>
        <taxon>Strigeidida</taxon>
        <taxon>Schistosomatoidea</taxon>
        <taxon>Schistosomatidae</taxon>
        <taxon>Schistosoma</taxon>
    </lineage>
</organism>
<proteinExistence type="inferred from homology"/>
<dbReference type="PANTHER" id="PTHR22760">
    <property type="entry name" value="GLYCOSYLTRANSFERASE"/>
    <property type="match status" value="1"/>
</dbReference>
<protein>
    <recommendedName>
        <fullName evidence="8">Mannosyltransferase</fullName>
        <ecNumber evidence="8">2.4.1.-</ecNumber>
    </recommendedName>
</protein>
<reference evidence="9" key="2">
    <citation type="journal article" date="2019" name="Gigascience">
        <title>High-quality Schistosoma haematobium genome achieved by single-molecule and long-range sequencing.</title>
        <authorList>
            <person name="Stroehlein A.J."/>
            <person name="Korhonen P.K."/>
            <person name="Chong T.M."/>
            <person name="Lim Y.L."/>
            <person name="Chan K.G."/>
            <person name="Webster B."/>
            <person name="Rollinson D."/>
            <person name="Brindley P.J."/>
            <person name="Gasser R.B."/>
            <person name="Young N.D."/>
        </authorList>
    </citation>
    <scope>NUCLEOTIDE SEQUENCE</scope>
</reference>
<dbReference type="CTD" id="24597825"/>
<feature type="transmembrane region" description="Helical" evidence="8">
    <location>
        <begin position="307"/>
        <end position="326"/>
    </location>
</feature>
<keyword evidence="10" id="KW-1185">Reference proteome</keyword>
<evidence type="ECO:0000256" key="5">
    <source>
        <dbReference type="ARBA" id="ARBA00022824"/>
    </source>
</evidence>
<keyword evidence="7 8" id="KW-0472">Membrane</keyword>
<sequence length="594" mass="70624">MELIFRNSSHLFVCLLLFRFFNALLIQTSYVPDEYWQSIEVAHKWVFGYGTLTWEWEPKIALRSPVHPLLISFIYKMIATVGADSQWMIMKSPQILHGFFAAIADFHLYKLIKQLSGFQIAKWTLFHHVCNWFTIYCAPRSLSNCVEWCLCIIGLSYYPWNVVCQTDQQFIQLTASNYHNQSKWFIFIAVVCVLIRPTALIIWFPLCFWHIWRKCMIASTLDKDNNHDLKEYQEYSRTKWFLNHLIYQIGIYLSIIVPCFAFSCVLDRLTYNQWIINQWNFIKFNIFSGGSRFYDVQPWHWYISQGFAAMLLTQTPLVVTFIVMYFKYGPGFLRDLTGERKKIDYSNNSSNQMFRDPCGLCIIVMIWTIICYSFLPHKEFRFIFPSIPLAMYFSGIISVWFVRYGFKLKFLHNQDIRRQYLVSFIILTHIPLALYTCLVHQRGGLDSIKFLNQQLLKNQPGNEVVTALNLMPCHTVPSVGYLHRNISFKQLSCNPDLTKLVSDSYQYNDEAEMFYENPRLWLENYYISLVDGANRHFQKPQFIFMFDHLVNTYKYVQTLLVSWDYKLCKELFFSHILTHSRYGQTIRVYCLDYI</sequence>
<dbReference type="GO" id="GO:0005789">
    <property type="term" value="C:endoplasmic reticulum membrane"/>
    <property type="evidence" value="ECO:0007669"/>
    <property type="project" value="UniProtKB-SubCell"/>
</dbReference>
<dbReference type="AlphaFoldDB" id="A0A6A5DI85"/>
<name>A0A6A5DI85_SCHHA</name>